<protein>
    <submittedName>
        <fullName evidence="2">Molecular chaperone TorD family protein</fullName>
    </submittedName>
</protein>
<dbReference type="PANTHER" id="PTHR34227:SF13">
    <property type="entry name" value="TAT PROOFREADING CHAPERONE DMSD-RELATED"/>
    <property type="match status" value="1"/>
</dbReference>
<reference evidence="2 3" key="1">
    <citation type="submission" date="2021-02" db="EMBL/GenBank/DDBJ databases">
        <authorList>
            <person name="Park J.-S."/>
        </authorList>
    </citation>
    <scope>NUCLEOTIDE SEQUENCE [LARGE SCALE GENOMIC DNA]</scope>
    <source>
        <strain evidence="2 3">188UL20-2</strain>
    </source>
</reference>
<proteinExistence type="predicted"/>
<comment type="caution">
    <text evidence="2">The sequence shown here is derived from an EMBL/GenBank/DDBJ whole genome shotgun (WGS) entry which is preliminary data.</text>
</comment>
<evidence type="ECO:0000313" key="2">
    <source>
        <dbReference type="EMBL" id="MBM7035657.1"/>
    </source>
</evidence>
<dbReference type="Pfam" id="PF02613">
    <property type="entry name" value="Nitrate_red_del"/>
    <property type="match status" value="1"/>
</dbReference>
<gene>
    <name evidence="2" type="ORF">JQC93_04485</name>
</gene>
<dbReference type="RefSeq" id="WP_205157242.1">
    <property type="nucleotide sequence ID" value="NZ_JAFEUM010000001.1"/>
</dbReference>
<accession>A0ABS2HHU0</accession>
<dbReference type="PIRSF" id="PIRSF004690">
    <property type="entry name" value="DmsD"/>
    <property type="match status" value="1"/>
</dbReference>
<dbReference type="PANTHER" id="PTHR34227">
    <property type="entry name" value="CHAPERONE PROTEIN YCDY"/>
    <property type="match status" value="1"/>
</dbReference>
<name>A0ABS2HHU0_9VIBR</name>
<dbReference type="SUPFAM" id="SSF89155">
    <property type="entry name" value="TorD-like"/>
    <property type="match status" value="1"/>
</dbReference>
<dbReference type="EMBL" id="JAFEUM010000001">
    <property type="protein sequence ID" value="MBM7035657.1"/>
    <property type="molecule type" value="Genomic_DNA"/>
</dbReference>
<dbReference type="Proteomes" id="UP000809621">
    <property type="component" value="Unassembled WGS sequence"/>
</dbReference>
<dbReference type="InterPro" id="IPR026269">
    <property type="entry name" value="DmsD-type"/>
</dbReference>
<evidence type="ECO:0000256" key="1">
    <source>
        <dbReference type="ARBA" id="ARBA00023186"/>
    </source>
</evidence>
<keyword evidence="3" id="KW-1185">Reference proteome</keyword>
<organism evidence="2 3">
    <name type="scientific">Vibrio ulleungensis</name>
    <dbReference type="NCBI Taxonomy" id="2807619"/>
    <lineage>
        <taxon>Bacteria</taxon>
        <taxon>Pseudomonadati</taxon>
        <taxon>Pseudomonadota</taxon>
        <taxon>Gammaproteobacteria</taxon>
        <taxon>Vibrionales</taxon>
        <taxon>Vibrionaceae</taxon>
        <taxon>Vibrio</taxon>
    </lineage>
</organism>
<keyword evidence="1" id="KW-0143">Chaperone</keyword>
<dbReference type="InterPro" id="IPR050289">
    <property type="entry name" value="TorD/DmsD_chaperones"/>
</dbReference>
<dbReference type="InterPro" id="IPR020945">
    <property type="entry name" value="DMSO/NO3_reduct_chaperone"/>
</dbReference>
<dbReference type="Gene3D" id="1.10.3480.10">
    <property type="entry name" value="TorD-like"/>
    <property type="match status" value="1"/>
</dbReference>
<sequence>MILTSIEQFKLFGALCYYRQDETTFQQQVTALYHEQAVSTQTVTLSNQLNVDDYHAQFLTLFEGCGDMQAPPWGSVYLDREQVLFGESTLEYRQFLKNNHIEHDTDTREPEDQFGLMLLATAYLAEQGQQAEAKELLSEHLFTWAPTYLERLSANTSSPFYASLAKDLVTWIDTIRQELSLTVSAKTIYRHHA</sequence>
<dbReference type="InterPro" id="IPR036411">
    <property type="entry name" value="TorD-like_sf"/>
</dbReference>
<evidence type="ECO:0000313" key="3">
    <source>
        <dbReference type="Proteomes" id="UP000809621"/>
    </source>
</evidence>